<dbReference type="InterPro" id="IPR009003">
    <property type="entry name" value="Peptidase_S1_PA"/>
</dbReference>
<dbReference type="PROSITE" id="PS00134">
    <property type="entry name" value="TRYPSIN_HIS"/>
    <property type="match status" value="1"/>
</dbReference>
<keyword evidence="4 7" id="KW-0378">Hydrolase</keyword>
<dbReference type="InterPro" id="IPR018114">
    <property type="entry name" value="TRYPSIN_HIS"/>
</dbReference>
<proteinExistence type="predicted"/>
<dbReference type="EMBL" id="JAWJWE010000004">
    <property type="protein sequence ID" value="KAK6636273.1"/>
    <property type="molecule type" value="Genomic_DNA"/>
</dbReference>
<feature type="signal peptide" evidence="8">
    <location>
        <begin position="1"/>
        <end position="17"/>
    </location>
</feature>
<evidence type="ECO:0000313" key="10">
    <source>
        <dbReference type="EMBL" id="KAK6636273.1"/>
    </source>
</evidence>
<feature type="chain" id="PRO_5042884215" description="Peptidase S1 domain-containing protein" evidence="8">
    <location>
        <begin position="18"/>
        <end position="265"/>
    </location>
</feature>
<evidence type="ECO:0000256" key="6">
    <source>
        <dbReference type="ARBA" id="ARBA00023157"/>
    </source>
</evidence>
<evidence type="ECO:0000256" key="4">
    <source>
        <dbReference type="ARBA" id="ARBA00022801"/>
    </source>
</evidence>
<dbReference type="PROSITE" id="PS50240">
    <property type="entry name" value="TRYPSIN_DOM"/>
    <property type="match status" value="1"/>
</dbReference>
<keyword evidence="5 7" id="KW-0720">Serine protease</keyword>
<name>A0AAN8NZM7_POLSC</name>
<evidence type="ECO:0000256" key="2">
    <source>
        <dbReference type="ARBA" id="ARBA00022525"/>
    </source>
</evidence>
<evidence type="ECO:0000256" key="7">
    <source>
        <dbReference type="RuleBase" id="RU363034"/>
    </source>
</evidence>
<keyword evidence="6" id="KW-1015">Disulfide bond</keyword>
<evidence type="ECO:0000256" key="1">
    <source>
        <dbReference type="ARBA" id="ARBA00004239"/>
    </source>
</evidence>
<accession>A0AAN8NZM7</accession>
<dbReference type="GO" id="GO:0005615">
    <property type="term" value="C:extracellular space"/>
    <property type="evidence" value="ECO:0007669"/>
    <property type="project" value="TreeGrafter"/>
</dbReference>
<dbReference type="GO" id="GO:0004252">
    <property type="term" value="F:serine-type endopeptidase activity"/>
    <property type="evidence" value="ECO:0007669"/>
    <property type="project" value="InterPro"/>
</dbReference>
<dbReference type="PANTHER" id="PTHR24264">
    <property type="entry name" value="TRYPSIN-RELATED"/>
    <property type="match status" value="1"/>
</dbReference>
<comment type="subcellular location">
    <subcellularLocation>
        <location evidence="1">Secreted</location>
        <location evidence="1">Extracellular space</location>
    </subcellularLocation>
</comment>
<dbReference type="FunFam" id="2.40.10.10:FF:000036">
    <property type="entry name" value="Trypsin beta"/>
    <property type="match status" value="1"/>
</dbReference>
<dbReference type="SMART" id="SM00020">
    <property type="entry name" value="Tryp_SPc"/>
    <property type="match status" value="1"/>
</dbReference>
<organism evidence="10 11">
    <name type="scientific">Polyplax serrata</name>
    <name type="common">Common mouse louse</name>
    <dbReference type="NCBI Taxonomy" id="468196"/>
    <lineage>
        <taxon>Eukaryota</taxon>
        <taxon>Metazoa</taxon>
        <taxon>Ecdysozoa</taxon>
        <taxon>Arthropoda</taxon>
        <taxon>Hexapoda</taxon>
        <taxon>Insecta</taxon>
        <taxon>Pterygota</taxon>
        <taxon>Neoptera</taxon>
        <taxon>Paraneoptera</taxon>
        <taxon>Psocodea</taxon>
        <taxon>Troctomorpha</taxon>
        <taxon>Phthiraptera</taxon>
        <taxon>Anoplura</taxon>
        <taxon>Polyplacidae</taxon>
        <taxon>Polyplax</taxon>
    </lineage>
</organism>
<dbReference type="Pfam" id="PF00089">
    <property type="entry name" value="Trypsin"/>
    <property type="match status" value="1"/>
</dbReference>
<keyword evidence="8" id="KW-0732">Signal</keyword>
<reference evidence="10 11" key="1">
    <citation type="submission" date="2023-10" db="EMBL/GenBank/DDBJ databases">
        <title>Genomes of two closely related lineages of the louse Polyplax serrata with different host specificities.</title>
        <authorList>
            <person name="Martinu J."/>
            <person name="Tarabai H."/>
            <person name="Stefka J."/>
            <person name="Hypsa V."/>
        </authorList>
    </citation>
    <scope>NUCLEOTIDE SEQUENCE [LARGE SCALE GENOMIC DNA]</scope>
    <source>
        <strain evidence="10">HR10_N</strain>
    </source>
</reference>
<dbReference type="InterPro" id="IPR033116">
    <property type="entry name" value="TRYPSIN_SER"/>
</dbReference>
<feature type="domain" description="Peptidase S1" evidence="9">
    <location>
        <begin position="27"/>
        <end position="253"/>
    </location>
</feature>
<dbReference type="PRINTS" id="PR00722">
    <property type="entry name" value="CHYMOTRYPSIN"/>
</dbReference>
<dbReference type="InterPro" id="IPR050127">
    <property type="entry name" value="Serine_Proteases_S1"/>
</dbReference>
<dbReference type="PANTHER" id="PTHR24264:SF65">
    <property type="entry name" value="SRCR DOMAIN-CONTAINING PROTEIN"/>
    <property type="match status" value="1"/>
</dbReference>
<dbReference type="FunFam" id="2.40.10.10:FF:000068">
    <property type="entry name" value="transmembrane protease serine 2"/>
    <property type="match status" value="1"/>
</dbReference>
<dbReference type="InterPro" id="IPR001254">
    <property type="entry name" value="Trypsin_dom"/>
</dbReference>
<dbReference type="AlphaFoldDB" id="A0AAN8NZM7"/>
<evidence type="ECO:0000313" key="11">
    <source>
        <dbReference type="Proteomes" id="UP001372834"/>
    </source>
</evidence>
<dbReference type="SUPFAM" id="SSF50494">
    <property type="entry name" value="Trypsin-like serine proteases"/>
    <property type="match status" value="1"/>
</dbReference>
<keyword evidence="3 7" id="KW-0645">Protease</keyword>
<dbReference type="GO" id="GO:0006508">
    <property type="term" value="P:proteolysis"/>
    <property type="evidence" value="ECO:0007669"/>
    <property type="project" value="UniProtKB-KW"/>
</dbReference>
<dbReference type="InterPro" id="IPR001314">
    <property type="entry name" value="Peptidase_S1A"/>
</dbReference>
<gene>
    <name evidence="10" type="ORF">RUM43_009932</name>
</gene>
<comment type="caution">
    <text evidence="10">The sequence shown here is derived from an EMBL/GenBank/DDBJ whole genome shotgun (WGS) entry which is preliminary data.</text>
</comment>
<dbReference type="CDD" id="cd00190">
    <property type="entry name" value="Tryp_SPc"/>
    <property type="match status" value="1"/>
</dbReference>
<dbReference type="InterPro" id="IPR043504">
    <property type="entry name" value="Peptidase_S1_PA_chymotrypsin"/>
</dbReference>
<evidence type="ECO:0000259" key="9">
    <source>
        <dbReference type="PROSITE" id="PS50240"/>
    </source>
</evidence>
<sequence>MIKTAAFVLFLCVQVLGRPNVGKSPYIVSGTPAPKDAYPFIVSLRAKKTNDFYCGGALVSDRFVLTAAHCIHDSIKFIEVGVGSNAIENQTIHELEEAFIYPSYTPLTKIDDIALLKLKKPVTFSESVQPILFPFPNRTDNLPVIAMGWGRTAADGPASEVLLELKRNVLSNDECSNRLAVGGSKIKSNHICLGTNEGDGVCFGDSGGPMVHEKDGKFYILGVVAWGIPCALGFPDVFVRVAIYSHWINTTMKFNGGTHEYANLK</sequence>
<dbReference type="Gene3D" id="2.40.10.10">
    <property type="entry name" value="Trypsin-like serine proteases"/>
    <property type="match status" value="1"/>
</dbReference>
<dbReference type="PROSITE" id="PS00135">
    <property type="entry name" value="TRYPSIN_SER"/>
    <property type="match status" value="1"/>
</dbReference>
<dbReference type="Proteomes" id="UP001372834">
    <property type="component" value="Unassembled WGS sequence"/>
</dbReference>
<evidence type="ECO:0000256" key="3">
    <source>
        <dbReference type="ARBA" id="ARBA00022670"/>
    </source>
</evidence>
<evidence type="ECO:0000256" key="8">
    <source>
        <dbReference type="SAM" id="SignalP"/>
    </source>
</evidence>
<protein>
    <recommendedName>
        <fullName evidence="9">Peptidase S1 domain-containing protein</fullName>
    </recommendedName>
</protein>
<evidence type="ECO:0000256" key="5">
    <source>
        <dbReference type="ARBA" id="ARBA00022825"/>
    </source>
</evidence>
<keyword evidence="2" id="KW-0964">Secreted</keyword>